<dbReference type="Pfam" id="PF04082">
    <property type="entry name" value="Fungal_trans"/>
    <property type="match status" value="1"/>
</dbReference>
<comment type="caution">
    <text evidence="9">The sequence shown here is derived from an EMBL/GenBank/DDBJ whole genome shotgun (WGS) entry which is preliminary data.</text>
</comment>
<gene>
    <name evidence="9" type="ORF">PHISCL_02390</name>
</gene>
<evidence type="ECO:0000256" key="7">
    <source>
        <dbReference type="SAM" id="MobiDB-lite"/>
    </source>
</evidence>
<dbReference type="AlphaFoldDB" id="A0A3A2ZRB0"/>
<dbReference type="GO" id="GO:0008270">
    <property type="term" value="F:zinc ion binding"/>
    <property type="evidence" value="ECO:0007669"/>
    <property type="project" value="InterPro"/>
</dbReference>
<evidence type="ECO:0000256" key="2">
    <source>
        <dbReference type="ARBA" id="ARBA00022833"/>
    </source>
</evidence>
<name>A0A3A2ZRB0_9EURO</name>
<evidence type="ECO:0000256" key="5">
    <source>
        <dbReference type="ARBA" id="ARBA00023163"/>
    </source>
</evidence>
<evidence type="ECO:0000256" key="3">
    <source>
        <dbReference type="ARBA" id="ARBA00023015"/>
    </source>
</evidence>
<sequence length="629" mass="72198">MPSSSLDLRRESQTSVENQPDLLEPFPSIESQLSPSTQDRDQWDEHAGEGNERERALIERMDRGSSLSPGLDPDIELLMKRTGSLQFTEQGQLKYFGTTSNVHFLRTATPFHPHLTHGDTPESWLDRAGVGHTVPREVEDHLIRLYFAWENPYFNVVEQDVFMNARRQALSEERAEGGSLASWYSDLLVNAMCSWGALFTDTEFPGLPSPLHDFFISRARALLERDIDNPTIATVQALAMMSGSEASRSRDSRGWLYDSMAAQLAHHLGLHLDVEHYIQSNDMSRQEGNVRSTAFWGTYVIDLAWSYYLGRLTMPVADVNRVPVRMPDQQKSWPPQFWDNYTNHSMGGHIPVDRYIDPVSTMWEYHLKLCFIMERLQRAFYDKHTGSITQLQAHTSAATTALETWLESLPPILTIDTTNTTNPKPYLPRILVLHTQYHEAMIFANHPFITMPRTGQSHDSRRKYIHAAREITRIAQIYDKLWSLRRINIQGIHHMFTASMVHLYIACTSGSRETHARAVEDLEICCTAIRGVSKSYWLAVWQLRSIDRVRQVWYEMLESHSHAHGQDQDRQTQISQNQNDRPDSHDRWAAIEAAIQKAMVTPNGEGMLWFDTWMQMQSISVDPFAMGVA</sequence>
<dbReference type="CDD" id="cd12148">
    <property type="entry name" value="fungal_TF_MHR"/>
    <property type="match status" value="1"/>
</dbReference>
<keyword evidence="2" id="KW-0862">Zinc</keyword>
<keyword evidence="4" id="KW-0238">DNA-binding</keyword>
<dbReference type="PANTHER" id="PTHR31313">
    <property type="entry name" value="TY1 ENHANCER ACTIVATOR"/>
    <property type="match status" value="1"/>
</dbReference>
<evidence type="ECO:0000256" key="1">
    <source>
        <dbReference type="ARBA" id="ARBA00022723"/>
    </source>
</evidence>
<keyword evidence="5" id="KW-0804">Transcription</keyword>
<feature type="region of interest" description="Disordered" evidence="7">
    <location>
        <begin position="1"/>
        <end position="69"/>
    </location>
</feature>
<accession>A0A3A2ZRB0</accession>
<keyword evidence="1" id="KW-0479">Metal-binding</keyword>
<dbReference type="SMART" id="SM00906">
    <property type="entry name" value="Fungal_trans"/>
    <property type="match status" value="1"/>
</dbReference>
<reference evidence="10" key="1">
    <citation type="submission" date="2017-02" db="EMBL/GenBank/DDBJ databases">
        <authorList>
            <person name="Tafer H."/>
            <person name="Lopandic K."/>
        </authorList>
    </citation>
    <scope>NUCLEOTIDE SEQUENCE [LARGE SCALE GENOMIC DNA]</scope>
    <source>
        <strain evidence="10">CBS 366.77</strain>
    </source>
</reference>
<evidence type="ECO:0000313" key="10">
    <source>
        <dbReference type="Proteomes" id="UP000266188"/>
    </source>
</evidence>
<evidence type="ECO:0000256" key="6">
    <source>
        <dbReference type="ARBA" id="ARBA00023242"/>
    </source>
</evidence>
<dbReference type="GO" id="GO:0006351">
    <property type="term" value="P:DNA-templated transcription"/>
    <property type="evidence" value="ECO:0007669"/>
    <property type="project" value="InterPro"/>
</dbReference>
<dbReference type="OrthoDB" id="2154091at2759"/>
<evidence type="ECO:0000259" key="8">
    <source>
        <dbReference type="SMART" id="SM00906"/>
    </source>
</evidence>
<dbReference type="GO" id="GO:0003677">
    <property type="term" value="F:DNA binding"/>
    <property type="evidence" value="ECO:0007669"/>
    <property type="project" value="UniProtKB-KW"/>
</dbReference>
<dbReference type="InterPro" id="IPR051615">
    <property type="entry name" value="Transcr_Regulatory_Elem"/>
</dbReference>
<dbReference type="EMBL" id="MVGC01000053">
    <property type="protein sequence ID" value="RJE25240.1"/>
    <property type="molecule type" value="Genomic_DNA"/>
</dbReference>
<feature type="region of interest" description="Disordered" evidence="7">
    <location>
        <begin position="564"/>
        <end position="583"/>
    </location>
</feature>
<organism evidence="9 10">
    <name type="scientific">Aspergillus sclerotialis</name>
    <dbReference type="NCBI Taxonomy" id="2070753"/>
    <lineage>
        <taxon>Eukaryota</taxon>
        <taxon>Fungi</taxon>
        <taxon>Dikarya</taxon>
        <taxon>Ascomycota</taxon>
        <taxon>Pezizomycotina</taxon>
        <taxon>Eurotiomycetes</taxon>
        <taxon>Eurotiomycetidae</taxon>
        <taxon>Eurotiales</taxon>
        <taxon>Aspergillaceae</taxon>
        <taxon>Aspergillus</taxon>
        <taxon>Aspergillus subgen. Polypaecilum</taxon>
    </lineage>
</organism>
<feature type="compositionally biased region" description="Basic and acidic residues" evidence="7">
    <location>
        <begin position="38"/>
        <end position="63"/>
    </location>
</feature>
<feature type="domain" description="Xylanolytic transcriptional activator regulatory" evidence="8">
    <location>
        <begin position="254"/>
        <end position="329"/>
    </location>
</feature>
<dbReference type="Proteomes" id="UP000266188">
    <property type="component" value="Unassembled WGS sequence"/>
</dbReference>
<evidence type="ECO:0000313" key="9">
    <source>
        <dbReference type="EMBL" id="RJE25240.1"/>
    </source>
</evidence>
<dbReference type="STRING" id="2070753.A0A3A2ZRB0"/>
<keyword evidence="3" id="KW-0805">Transcription regulation</keyword>
<keyword evidence="6" id="KW-0539">Nucleus</keyword>
<dbReference type="PANTHER" id="PTHR31313:SF77">
    <property type="entry name" value="ZN(II)2CYS6 TRANSCRIPTION FACTOR (EUROFUNG)"/>
    <property type="match status" value="1"/>
</dbReference>
<dbReference type="InterPro" id="IPR007219">
    <property type="entry name" value="XnlR_reg_dom"/>
</dbReference>
<protein>
    <submittedName>
        <fullName evidence="9">Fungal specific transcription factor</fullName>
    </submittedName>
</protein>
<evidence type="ECO:0000256" key="4">
    <source>
        <dbReference type="ARBA" id="ARBA00023125"/>
    </source>
</evidence>
<proteinExistence type="predicted"/>
<keyword evidence="10" id="KW-1185">Reference proteome</keyword>